<organism evidence="6 7">
    <name type="scientific">Mycobacterium vicinigordonae</name>
    <dbReference type="NCBI Taxonomy" id="1719132"/>
    <lineage>
        <taxon>Bacteria</taxon>
        <taxon>Bacillati</taxon>
        <taxon>Actinomycetota</taxon>
        <taxon>Actinomycetes</taxon>
        <taxon>Mycobacteriales</taxon>
        <taxon>Mycobacteriaceae</taxon>
        <taxon>Mycobacterium</taxon>
    </lineage>
</organism>
<dbReference type="InterPro" id="IPR001647">
    <property type="entry name" value="HTH_TetR"/>
</dbReference>
<dbReference type="KEGG" id="mgor:H0P51_01095"/>
<evidence type="ECO:0000313" key="7">
    <source>
        <dbReference type="Proteomes" id="UP000510682"/>
    </source>
</evidence>
<dbReference type="GO" id="GO:0003700">
    <property type="term" value="F:DNA-binding transcription factor activity"/>
    <property type="evidence" value="ECO:0007669"/>
    <property type="project" value="TreeGrafter"/>
</dbReference>
<dbReference type="PANTHER" id="PTHR30055:SF234">
    <property type="entry name" value="HTH-TYPE TRANSCRIPTIONAL REGULATOR BETI"/>
    <property type="match status" value="1"/>
</dbReference>
<dbReference type="AlphaFoldDB" id="A0A7D6E3J3"/>
<name>A0A7D6E3J3_9MYCO</name>
<dbReference type="InterPro" id="IPR050109">
    <property type="entry name" value="HTH-type_TetR-like_transc_reg"/>
</dbReference>
<evidence type="ECO:0000313" key="6">
    <source>
        <dbReference type="EMBL" id="QLL09910.1"/>
    </source>
</evidence>
<dbReference type="EMBL" id="CP059165">
    <property type="protein sequence ID" value="QLL09910.1"/>
    <property type="molecule type" value="Genomic_DNA"/>
</dbReference>
<keyword evidence="7" id="KW-1185">Reference proteome</keyword>
<evidence type="ECO:0000256" key="2">
    <source>
        <dbReference type="ARBA" id="ARBA00023125"/>
    </source>
</evidence>
<feature type="domain" description="HTH tetR-type" evidence="5">
    <location>
        <begin position="28"/>
        <end position="88"/>
    </location>
</feature>
<evidence type="ECO:0000259" key="5">
    <source>
        <dbReference type="PROSITE" id="PS50977"/>
    </source>
</evidence>
<feature type="DNA-binding region" description="H-T-H motif" evidence="4">
    <location>
        <begin position="51"/>
        <end position="70"/>
    </location>
</feature>
<keyword evidence="3" id="KW-0804">Transcription</keyword>
<dbReference type="Proteomes" id="UP000510682">
    <property type="component" value="Chromosome"/>
</dbReference>
<keyword evidence="1" id="KW-0805">Transcription regulation</keyword>
<sequence length="215" mass="24045">MFDVCNDEQVATHNVLRRRRQPVQERSKKRVARMLSAALELLEAGGEEAVTTRAIAERADIPVATVYQFFPNRDAVLQEILADLLDRRDAEGGMVLAALSPNSLGEVIHALFEFHREYLDTHPQMAKLFYLSRSSGLIADPQQRRARFAVALHEALIGWRLLPADADPLVTTMAVELGDHVLELSHRAGPGRDHAVLVEGERALTTYLATYARRD</sequence>
<dbReference type="GO" id="GO:0000976">
    <property type="term" value="F:transcription cis-regulatory region binding"/>
    <property type="evidence" value="ECO:0007669"/>
    <property type="project" value="TreeGrafter"/>
</dbReference>
<gene>
    <name evidence="6" type="ORF">H0P51_01095</name>
</gene>
<reference evidence="6" key="1">
    <citation type="submission" date="2020-07" db="EMBL/GenBank/DDBJ databases">
        <title>Description of Mycobacterium gordonae subsp. intergordonae subsp.nov. and Mycobacterium gordonae subsp. gordonae subsp. nov.</title>
        <authorList>
            <person name="Huang H."/>
        </authorList>
    </citation>
    <scope>NUCLEOTIDE SEQUENCE [LARGE SCALE GENOMIC DNA]</scope>
    <source>
        <strain evidence="6">24T</strain>
    </source>
</reference>
<dbReference type="Pfam" id="PF00440">
    <property type="entry name" value="TetR_N"/>
    <property type="match status" value="1"/>
</dbReference>
<dbReference type="Gene3D" id="1.10.357.10">
    <property type="entry name" value="Tetracycline Repressor, domain 2"/>
    <property type="match status" value="1"/>
</dbReference>
<proteinExistence type="predicted"/>
<dbReference type="PROSITE" id="PS50977">
    <property type="entry name" value="HTH_TETR_2"/>
    <property type="match status" value="1"/>
</dbReference>
<dbReference type="PRINTS" id="PR00455">
    <property type="entry name" value="HTHTETR"/>
</dbReference>
<protein>
    <submittedName>
        <fullName evidence="6">TetR/AcrR family transcriptional regulator</fullName>
    </submittedName>
</protein>
<accession>A0A7D6E3J3</accession>
<dbReference type="SUPFAM" id="SSF46689">
    <property type="entry name" value="Homeodomain-like"/>
    <property type="match status" value="1"/>
</dbReference>
<keyword evidence="2 4" id="KW-0238">DNA-binding</keyword>
<evidence type="ECO:0000256" key="3">
    <source>
        <dbReference type="ARBA" id="ARBA00023163"/>
    </source>
</evidence>
<dbReference type="InterPro" id="IPR009057">
    <property type="entry name" value="Homeodomain-like_sf"/>
</dbReference>
<dbReference type="PANTHER" id="PTHR30055">
    <property type="entry name" value="HTH-TYPE TRANSCRIPTIONAL REGULATOR RUTR"/>
    <property type="match status" value="1"/>
</dbReference>
<evidence type="ECO:0000256" key="4">
    <source>
        <dbReference type="PROSITE-ProRule" id="PRU00335"/>
    </source>
</evidence>
<evidence type="ECO:0000256" key="1">
    <source>
        <dbReference type="ARBA" id="ARBA00023015"/>
    </source>
</evidence>
<reference evidence="6" key="2">
    <citation type="submission" date="2020-07" db="EMBL/GenBank/DDBJ databases">
        <authorList>
            <person name="Yu X."/>
        </authorList>
    </citation>
    <scope>NUCLEOTIDE SEQUENCE [LARGE SCALE GENOMIC DNA]</scope>
    <source>
        <strain evidence="6">24T</strain>
    </source>
</reference>